<keyword evidence="3 6" id="KW-0694">RNA-binding</keyword>
<dbReference type="HAMAP" id="MF_03006">
    <property type="entry name" value="eIF3g"/>
    <property type="match status" value="1"/>
</dbReference>
<evidence type="ECO:0000313" key="9">
    <source>
        <dbReference type="EMBL" id="CEO99240.1"/>
    </source>
</evidence>
<comment type="subunit">
    <text evidence="5">Component of the eukaryotic translation initiation factor 3 (eIF-3) complex.</text>
</comment>
<evidence type="ECO:0000256" key="3">
    <source>
        <dbReference type="ARBA" id="ARBA00022884"/>
    </source>
</evidence>
<dbReference type="InterPro" id="IPR000504">
    <property type="entry name" value="RRM_dom"/>
</dbReference>
<dbReference type="InterPro" id="IPR017334">
    <property type="entry name" value="eIF3_g"/>
</dbReference>
<comment type="subcellular location">
    <subcellularLocation>
        <location evidence="5">Cytoplasm</location>
    </subcellularLocation>
</comment>
<feature type="region of interest" description="Disordered" evidence="7">
    <location>
        <begin position="289"/>
        <end position="309"/>
    </location>
</feature>
<comment type="similarity">
    <text evidence="5">Belongs to the eIF-3 subunit G family.</text>
</comment>
<proteinExistence type="inferred from homology"/>
<dbReference type="InterPro" id="IPR012677">
    <property type="entry name" value="Nucleotide-bd_a/b_plait_sf"/>
</dbReference>
<dbReference type="Proteomes" id="UP000290189">
    <property type="component" value="Unassembled WGS sequence"/>
</dbReference>
<dbReference type="PANTHER" id="PTHR10352">
    <property type="entry name" value="EUKARYOTIC TRANSLATION INITIATION FACTOR 3 SUBUNIT G"/>
    <property type="match status" value="1"/>
</dbReference>
<keyword evidence="4 5" id="KW-0648">Protein biosynthesis</keyword>
<feature type="domain" description="RRM" evidence="8">
    <location>
        <begin position="205"/>
        <end position="283"/>
    </location>
</feature>
<protein>
    <recommendedName>
        <fullName evidence="5">Eukaryotic translation initiation factor 3 subunit G</fullName>
        <shortName evidence="5">eIF3g</shortName>
    </recommendedName>
    <alternativeName>
        <fullName evidence="5">Eukaryotic translation initiation factor 3 RNA-binding subunit</fullName>
        <shortName evidence="5">eIF-3 RNA-binding subunit</shortName>
    </alternativeName>
    <alternativeName>
        <fullName evidence="5">Eukaryotic translation initiation factor 3 subunit 4</fullName>
    </alternativeName>
</protein>
<keyword evidence="2 5" id="KW-0396">Initiation factor</keyword>
<gene>
    <name evidence="9" type="ORF">PBRA_001146</name>
    <name evidence="10" type="ORF">PLBR_LOCUS4464</name>
</gene>
<evidence type="ECO:0000256" key="5">
    <source>
        <dbReference type="HAMAP-Rule" id="MF_03006"/>
    </source>
</evidence>
<dbReference type="GO" id="GO:0003743">
    <property type="term" value="F:translation initiation factor activity"/>
    <property type="evidence" value="ECO:0007669"/>
    <property type="project" value="UniProtKB-UniRule"/>
</dbReference>
<evidence type="ECO:0000256" key="2">
    <source>
        <dbReference type="ARBA" id="ARBA00022540"/>
    </source>
</evidence>
<evidence type="ECO:0000313" key="11">
    <source>
        <dbReference type="Proteomes" id="UP000039324"/>
    </source>
</evidence>
<keyword evidence="10" id="KW-0496">Mitochondrion</keyword>
<evidence type="ECO:0000256" key="6">
    <source>
        <dbReference type="PROSITE-ProRule" id="PRU00176"/>
    </source>
</evidence>
<dbReference type="Pfam" id="PF00076">
    <property type="entry name" value="RRM_1"/>
    <property type="match status" value="1"/>
</dbReference>
<evidence type="ECO:0000313" key="10">
    <source>
        <dbReference type="EMBL" id="SPQ97249.1"/>
    </source>
</evidence>
<dbReference type="EMBL" id="CDSF01000090">
    <property type="protein sequence ID" value="CEO99240.1"/>
    <property type="molecule type" value="Genomic_DNA"/>
</dbReference>
<evidence type="ECO:0000259" key="8">
    <source>
        <dbReference type="PROSITE" id="PS50102"/>
    </source>
</evidence>
<keyword evidence="1 5" id="KW-0963">Cytoplasm</keyword>
<geneLocation type="mitochondrion" evidence="10"/>
<dbReference type="GO" id="GO:0003723">
    <property type="term" value="F:RNA binding"/>
    <property type="evidence" value="ECO:0007669"/>
    <property type="project" value="UniProtKB-UniRule"/>
</dbReference>
<dbReference type="STRING" id="37360.A0A0G4IVC7"/>
<name>A0A0G4IVC7_PLABS</name>
<dbReference type="CDD" id="cd12408">
    <property type="entry name" value="RRM_eIF3G_like"/>
    <property type="match status" value="1"/>
</dbReference>
<dbReference type="GO" id="GO:0005852">
    <property type="term" value="C:eukaryotic translation initiation factor 3 complex"/>
    <property type="evidence" value="ECO:0007669"/>
    <property type="project" value="UniProtKB-UniRule"/>
</dbReference>
<dbReference type="OMA" id="ICQGDHF"/>
<dbReference type="AlphaFoldDB" id="A0A0G4IVC7"/>
<dbReference type="Proteomes" id="UP000039324">
    <property type="component" value="Unassembled WGS sequence"/>
</dbReference>
<dbReference type="Gene3D" id="3.30.70.330">
    <property type="match status" value="1"/>
</dbReference>
<evidence type="ECO:0000256" key="7">
    <source>
        <dbReference type="SAM" id="MobiDB-lite"/>
    </source>
</evidence>
<dbReference type="GO" id="GO:0001732">
    <property type="term" value="P:formation of cytoplasmic translation initiation complex"/>
    <property type="evidence" value="ECO:0007669"/>
    <property type="project" value="UniProtKB-UniRule"/>
</dbReference>
<evidence type="ECO:0000256" key="4">
    <source>
        <dbReference type="ARBA" id="ARBA00022917"/>
    </source>
</evidence>
<dbReference type="SUPFAM" id="SSF54928">
    <property type="entry name" value="RNA-binding domain, RBD"/>
    <property type="match status" value="1"/>
</dbReference>
<reference evidence="9 11" key="1">
    <citation type="submission" date="2015-02" db="EMBL/GenBank/DDBJ databases">
        <authorList>
            <person name="Chooi Y.-H."/>
        </authorList>
    </citation>
    <scope>NUCLEOTIDE SEQUENCE [LARGE SCALE GENOMIC DNA]</scope>
    <source>
        <strain evidence="9">E3</strain>
    </source>
</reference>
<comment type="function">
    <text evidence="5">RNA-binding component of the eukaryotic translation initiation factor 3 (eIF-3) complex, which is involved in protein synthesis of a specialized repertoire of mRNAs and, together with other initiation factors, stimulates binding of mRNA and methionyl-tRNAi to the 40S ribosome. The eIF-3 complex specifically targets and initiates translation of a subset of mRNAs involved in cell proliferation. This subunit can bind 18S rRNA.</text>
</comment>
<dbReference type="InterPro" id="IPR035979">
    <property type="entry name" value="RBD_domain_sf"/>
</dbReference>
<dbReference type="GO" id="GO:0016282">
    <property type="term" value="C:eukaryotic 43S preinitiation complex"/>
    <property type="evidence" value="ECO:0007669"/>
    <property type="project" value="UniProtKB-UniRule"/>
</dbReference>
<dbReference type="SMART" id="SM00360">
    <property type="entry name" value="RRM"/>
    <property type="match status" value="1"/>
</dbReference>
<dbReference type="EMBL" id="OVEO01000007">
    <property type="protein sequence ID" value="SPQ97249.1"/>
    <property type="molecule type" value="Genomic_DNA"/>
</dbReference>
<reference evidence="10 12" key="2">
    <citation type="submission" date="2018-03" db="EMBL/GenBank/DDBJ databases">
        <authorList>
            <person name="Fogelqvist J."/>
        </authorList>
    </citation>
    <scope>NUCLEOTIDE SEQUENCE [LARGE SCALE GENOMIC DNA]</scope>
</reference>
<organism evidence="9 11">
    <name type="scientific">Plasmodiophora brassicae</name>
    <name type="common">Clubroot disease agent</name>
    <dbReference type="NCBI Taxonomy" id="37360"/>
    <lineage>
        <taxon>Eukaryota</taxon>
        <taxon>Sar</taxon>
        <taxon>Rhizaria</taxon>
        <taxon>Endomyxa</taxon>
        <taxon>Phytomyxea</taxon>
        <taxon>Plasmodiophorida</taxon>
        <taxon>Plasmodiophoridae</taxon>
        <taxon>Plasmodiophora</taxon>
    </lineage>
</organism>
<feature type="compositionally biased region" description="Low complexity" evidence="7">
    <location>
        <begin position="161"/>
        <end position="180"/>
    </location>
</feature>
<dbReference type="Pfam" id="PF12353">
    <property type="entry name" value="eIF3g"/>
    <property type="match status" value="1"/>
</dbReference>
<evidence type="ECO:0000256" key="1">
    <source>
        <dbReference type="ARBA" id="ARBA00022490"/>
    </source>
</evidence>
<sequence>MSSGSLVGGFNWADEAAADVLALESVLPASHEVYDPATGIRTVIEYHFNDKGQKVQTIRKFKKTTQTVKVNKNVERRKHLTEFGDAKGQTEAIRRNVTYFAIDEIVLDLSRKTETDEDVNDPLNKLSGKSIVICRLCGAVGDHWTLKCPKRETALGAGERPSPTAAGESASTPTGASTTGRYVPPANRPGASAAMRAGLDKDDLPTIRITNLSEDTTESDLSELLAPFGHVMRIRLAKDRITMRSKGYAFISFTTHDSAQRAIDRLQGYGYDNLILRAEWSRSMQQLMREREEKEAAERQQQAERMGSR</sequence>
<dbReference type="OrthoDB" id="1749473at2759"/>
<dbReference type="InterPro" id="IPR024675">
    <property type="entry name" value="eIF3g_N"/>
</dbReference>
<dbReference type="InterPro" id="IPR034240">
    <property type="entry name" value="eIF3G_RRM"/>
</dbReference>
<dbReference type="PROSITE" id="PS50102">
    <property type="entry name" value="RRM"/>
    <property type="match status" value="1"/>
</dbReference>
<dbReference type="PIRSF" id="PIRSF037949">
    <property type="entry name" value="Transl_init_eIF-3_RNA-bind"/>
    <property type="match status" value="1"/>
</dbReference>
<feature type="region of interest" description="Disordered" evidence="7">
    <location>
        <begin position="155"/>
        <end position="197"/>
    </location>
</feature>
<dbReference type="GO" id="GO:0033290">
    <property type="term" value="C:eukaryotic 48S preinitiation complex"/>
    <property type="evidence" value="ECO:0007669"/>
    <property type="project" value="UniProtKB-UniRule"/>
</dbReference>
<keyword evidence="11" id="KW-1185">Reference proteome</keyword>
<accession>A0A0G4IVC7</accession>
<dbReference type="CDD" id="cd12933">
    <property type="entry name" value="eIF3G"/>
    <property type="match status" value="1"/>
</dbReference>
<evidence type="ECO:0000313" key="12">
    <source>
        <dbReference type="Proteomes" id="UP000290189"/>
    </source>
</evidence>